<organism evidence="3 4">
    <name type="scientific">Enterococcus faecalis</name>
    <name type="common">Streptococcus faecalis</name>
    <dbReference type="NCBI Taxonomy" id="1351"/>
    <lineage>
        <taxon>Bacteria</taxon>
        <taxon>Bacillati</taxon>
        <taxon>Bacillota</taxon>
        <taxon>Bacilli</taxon>
        <taxon>Lactobacillales</taxon>
        <taxon>Enterococcaceae</taxon>
        <taxon>Enterococcus</taxon>
    </lineage>
</organism>
<evidence type="ECO:0000313" key="3">
    <source>
        <dbReference type="EMBL" id="MXS51287.1"/>
    </source>
</evidence>
<accession>A0AAP6V514</accession>
<feature type="transmembrane region" description="Helical" evidence="1">
    <location>
        <begin position="6"/>
        <end position="25"/>
    </location>
</feature>
<dbReference type="PANTHER" id="PTHR35333:SF3">
    <property type="entry name" value="BETA-LACTAMASE-TYPE TRANSPEPTIDASE FOLD CONTAINING PROTEIN"/>
    <property type="match status" value="1"/>
</dbReference>
<evidence type="ECO:0000313" key="4">
    <source>
        <dbReference type="Proteomes" id="UP000429730"/>
    </source>
</evidence>
<keyword evidence="1" id="KW-1133">Transmembrane helix</keyword>
<dbReference type="InterPro" id="IPR012338">
    <property type="entry name" value="Beta-lactam/transpept-like"/>
</dbReference>
<dbReference type="GO" id="GO:0046677">
    <property type="term" value="P:response to antibiotic"/>
    <property type="evidence" value="ECO:0007669"/>
    <property type="project" value="InterPro"/>
</dbReference>
<dbReference type="PANTHER" id="PTHR35333">
    <property type="entry name" value="BETA-LACTAMASE"/>
    <property type="match status" value="1"/>
</dbReference>
<protein>
    <submittedName>
        <fullName evidence="3">Serine hydrolase</fullName>
    </submittedName>
</protein>
<dbReference type="GO" id="GO:0008800">
    <property type="term" value="F:beta-lactamase activity"/>
    <property type="evidence" value="ECO:0007669"/>
    <property type="project" value="InterPro"/>
</dbReference>
<feature type="domain" description="Beta-lactamase class A catalytic" evidence="2">
    <location>
        <begin position="84"/>
        <end position="283"/>
    </location>
</feature>
<comment type="caution">
    <text evidence="3">The sequence shown here is derived from an EMBL/GenBank/DDBJ whole genome shotgun (WGS) entry which is preliminary data.</text>
</comment>
<dbReference type="InterPro" id="IPR045155">
    <property type="entry name" value="Beta-lactam_cat"/>
</dbReference>
<evidence type="ECO:0000259" key="2">
    <source>
        <dbReference type="Pfam" id="PF13354"/>
    </source>
</evidence>
<dbReference type="InterPro" id="IPR000871">
    <property type="entry name" value="Beta-lactam_class-A"/>
</dbReference>
<proteinExistence type="predicted"/>
<dbReference type="Pfam" id="PF13354">
    <property type="entry name" value="Beta-lactamase2"/>
    <property type="match status" value="1"/>
</dbReference>
<sequence>MKKQQLSLYGTIFFLCFFLIVGFFFSSRGEDYAKESEQKVTIDSAKHEKHTKDKEENNSANTVFFDKINDLLVASVKEFEGTVGISYLDLETGEQRSVNGQHEFYTASTIKVPLTMLVADTVASGQKKWTDLIPYNAEEDYEEGTGIIAYNIQPEYPLKTLQEYAITYSDNIAKNMLYDTLGGDAKAKREMYQRYLHKTPSIEEPQFSSEDALVILQKLYTEKATKPDYQAIYDSMKQSVFHERMETPTTQGKVAHKIGSYDEFIHDMGILETPHPFALAIFTKGPDNAKSATFIASVTDKLWQLQVSEYPNDNH</sequence>
<dbReference type="SUPFAM" id="SSF56601">
    <property type="entry name" value="beta-lactamase/transpeptidase-like"/>
    <property type="match status" value="1"/>
</dbReference>
<dbReference type="Gene3D" id="3.40.710.10">
    <property type="entry name" value="DD-peptidase/beta-lactamase superfamily"/>
    <property type="match status" value="1"/>
</dbReference>
<dbReference type="EMBL" id="WVTJ01000001">
    <property type="protein sequence ID" value="MXS51287.1"/>
    <property type="molecule type" value="Genomic_DNA"/>
</dbReference>
<dbReference type="AlphaFoldDB" id="A0AAP6V514"/>
<reference evidence="3 4" key="1">
    <citation type="submission" date="2019-04" db="EMBL/GenBank/DDBJ databases">
        <title>Step-wise assembly of the neonatal virome modulated by breast feeding.</title>
        <authorList>
            <person name="Liang G."/>
            <person name="Bushman F."/>
        </authorList>
    </citation>
    <scope>NUCLEOTIDE SEQUENCE [LARGE SCALE GENOMIC DNA]</scope>
    <source>
        <strain evidence="3 4">E3754</strain>
    </source>
</reference>
<keyword evidence="3" id="KW-0378">Hydrolase</keyword>
<evidence type="ECO:0000256" key="1">
    <source>
        <dbReference type="SAM" id="Phobius"/>
    </source>
</evidence>
<keyword evidence="1" id="KW-0812">Transmembrane</keyword>
<dbReference type="Proteomes" id="UP000429730">
    <property type="component" value="Unassembled WGS sequence"/>
</dbReference>
<gene>
    <name evidence="3" type="ORF">GTI81_00875</name>
</gene>
<dbReference type="GO" id="GO:0030655">
    <property type="term" value="P:beta-lactam antibiotic catabolic process"/>
    <property type="evidence" value="ECO:0007669"/>
    <property type="project" value="InterPro"/>
</dbReference>
<keyword evidence="1" id="KW-0472">Membrane</keyword>
<name>A0AAP6V514_ENTFL</name>